<reference evidence="3 4" key="1">
    <citation type="submission" date="2024-04" db="EMBL/GenBank/DDBJ databases">
        <title>Luteolibacter sp. isolated from soil.</title>
        <authorList>
            <person name="An J."/>
        </authorList>
    </citation>
    <scope>NUCLEOTIDE SEQUENCE [LARGE SCALE GENOMIC DNA]</scope>
    <source>
        <strain evidence="3 4">Y139</strain>
    </source>
</reference>
<dbReference type="InterPro" id="IPR018637">
    <property type="entry name" value="DUF2059"/>
</dbReference>
<evidence type="ECO:0000313" key="3">
    <source>
        <dbReference type="EMBL" id="MEK7953484.1"/>
    </source>
</evidence>
<name>A0ABU9B0D9_9BACT</name>
<keyword evidence="1" id="KW-0732">Signal</keyword>
<dbReference type="Proteomes" id="UP001371305">
    <property type="component" value="Unassembled WGS sequence"/>
</dbReference>
<proteinExistence type="predicted"/>
<gene>
    <name evidence="3" type="ORF">WKV53_23420</name>
</gene>
<dbReference type="RefSeq" id="WP_341407248.1">
    <property type="nucleotide sequence ID" value="NZ_JBBUKT010000011.1"/>
</dbReference>
<accession>A0ABU9B0D9</accession>
<organism evidence="3 4">
    <name type="scientific">Luteolibacter soli</name>
    <dbReference type="NCBI Taxonomy" id="3135280"/>
    <lineage>
        <taxon>Bacteria</taxon>
        <taxon>Pseudomonadati</taxon>
        <taxon>Verrucomicrobiota</taxon>
        <taxon>Verrucomicrobiia</taxon>
        <taxon>Verrucomicrobiales</taxon>
        <taxon>Verrucomicrobiaceae</taxon>
        <taxon>Luteolibacter</taxon>
    </lineage>
</organism>
<comment type="caution">
    <text evidence="3">The sequence shown here is derived from an EMBL/GenBank/DDBJ whole genome shotgun (WGS) entry which is preliminary data.</text>
</comment>
<keyword evidence="4" id="KW-1185">Reference proteome</keyword>
<evidence type="ECO:0000256" key="1">
    <source>
        <dbReference type="SAM" id="SignalP"/>
    </source>
</evidence>
<dbReference type="Pfam" id="PF09832">
    <property type="entry name" value="DUF2059"/>
    <property type="match status" value="1"/>
</dbReference>
<protein>
    <submittedName>
        <fullName evidence="3">DUF2059 domain-containing protein</fullName>
    </submittedName>
</protein>
<feature type="domain" description="DUF2059" evidence="2">
    <location>
        <begin position="85"/>
        <end position="139"/>
    </location>
</feature>
<evidence type="ECO:0000259" key="2">
    <source>
        <dbReference type="Pfam" id="PF09832"/>
    </source>
</evidence>
<evidence type="ECO:0000313" key="4">
    <source>
        <dbReference type="Proteomes" id="UP001371305"/>
    </source>
</evidence>
<dbReference type="EMBL" id="JBBUKT010000011">
    <property type="protein sequence ID" value="MEK7953484.1"/>
    <property type="molecule type" value="Genomic_DNA"/>
</dbReference>
<feature type="signal peptide" evidence="1">
    <location>
        <begin position="1"/>
        <end position="18"/>
    </location>
</feature>
<sequence>MKTFIFLSFLLAGNCLSAAEPAAKKTPTEELLEVMRNEELAVDSAEAAFNATLSQLKASGIPEAAIAEIRTEARAMYVRIFSGPELRKKTIELYEKHFTPEEIVEMTEFYRTPLGQKTLSAMPSIMADAMKVAMPAVQKEMPAFQRKVADIVGKYKKPAGDAPAAPKDGE</sequence>
<feature type="chain" id="PRO_5047024695" evidence="1">
    <location>
        <begin position="19"/>
        <end position="170"/>
    </location>
</feature>